<dbReference type="Pfam" id="PF17667">
    <property type="entry name" value="Pkinase_fungal"/>
    <property type="match status" value="1"/>
</dbReference>
<comment type="caution">
    <text evidence="3">The sequence shown here is derived from an EMBL/GenBank/DDBJ whole genome shotgun (WGS) entry which is preliminary data.</text>
</comment>
<dbReference type="AlphaFoldDB" id="A0AAW0C1B8"/>
<dbReference type="InterPro" id="IPR011009">
    <property type="entry name" value="Kinase-like_dom_sf"/>
</dbReference>
<dbReference type="InterPro" id="IPR040976">
    <property type="entry name" value="Pkinase_fungal"/>
</dbReference>
<gene>
    <name evidence="3" type="ORF">VNI00_013168</name>
</gene>
<keyword evidence="4" id="KW-1185">Reference proteome</keyword>
<evidence type="ECO:0000259" key="2">
    <source>
        <dbReference type="Pfam" id="PF17667"/>
    </source>
</evidence>
<evidence type="ECO:0000313" key="4">
    <source>
        <dbReference type="Proteomes" id="UP001383192"/>
    </source>
</evidence>
<dbReference type="PANTHER" id="PTHR38248">
    <property type="entry name" value="FUNK1 6"/>
    <property type="match status" value="1"/>
</dbReference>
<dbReference type="Gene3D" id="1.10.510.10">
    <property type="entry name" value="Transferase(Phosphotransferase) domain 1"/>
    <property type="match status" value="1"/>
</dbReference>
<organism evidence="3 4">
    <name type="scientific">Paramarasmius palmivorus</name>
    <dbReference type="NCBI Taxonomy" id="297713"/>
    <lineage>
        <taxon>Eukaryota</taxon>
        <taxon>Fungi</taxon>
        <taxon>Dikarya</taxon>
        <taxon>Basidiomycota</taxon>
        <taxon>Agaricomycotina</taxon>
        <taxon>Agaricomycetes</taxon>
        <taxon>Agaricomycetidae</taxon>
        <taxon>Agaricales</taxon>
        <taxon>Marasmiineae</taxon>
        <taxon>Marasmiaceae</taxon>
        <taxon>Paramarasmius</taxon>
    </lineage>
</organism>
<protein>
    <recommendedName>
        <fullName evidence="2">Fungal-type protein kinase domain-containing protein</fullName>
    </recommendedName>
</protein>
<evidence type="ECO:0000313" key="3">
    <source>
        <dbReference type="EMBL" id="KAK7032420.1"/>
    </source>
</evidence>
<feature type="region of interest" description="Disordered" evidence="1">
    <location>
        <begin position="158"/>
        <end position="185"/>
    </location>
</feature>
<feature type="compositionally biased region" description="Basic and acidic residues" evidence="1">
    <location>
        <begin position="162"/>
        <end position="179"/>
    </location>
</feature>
<evidence type="ECO:0000256" key="1">
    <source>
        <dbReference type="SAM" id="MobiDB-lite"/>
    </source>
</evidence>
<dbReference type="PROSITE" id="PS00109">
    <property type="entry name" value="PROTEIN_KINASE_TYR"/>
    <property type="match status" value="1"/>
</dbReference>
<dbReference type="GO" id="GO:0004672">
    <property type="term" value="F:protein kinase activity"/>
    <property type="evidence" value="ECO:0007669"/>
    <property type="project" value="InterPro"/>
</dbReference>
<feature type="domain" description="Fungal-type protein kinase" evidence="2">
    <location>
        <begin position="211"/>
        <end position="370"/>
    </location>
</feature>
<dbReference type="InterPro" id="IPR008266">
    <property type="entry name" value="Tyr_kinase_AS"/>
</dbReference>
<dbReference type="PANTHER" id="PTHR38248:SF2">
    <property type="entry name" value="FUNK1 11"/>
    <property type="match status" value="1"/>
</dbReference>
<sequence>MDSPGDSAVEPTLGSTRTPYLDFIFRNVVKNAHKDSTIPNLHCDIELQRRVQVEPSLVSTVLHEALLTIARSDEYNRLLGKYYYAPMKDSDEVERYPPFVALFDHAITEMTRMGLTKSESGFGFSISRLPKSIRHPKAYRCPDAAEVTAAALGLSRIQCQKPPEEEAESRATTDGKHGDPSLYPSNNTVIIGTKRSFHASMGNIDNVNVKRARVDAEQPTCAGSQAHCLRSDHLEFASLFVLDCETREARHIVMERFYPITDLTDSVTFLGAFKDTVKAHQWLVQHPKILHRDISASNLMVRYSTNEKVFGVLKDLDLACYIDKDDASVPQHRTGTKPFIAMHLMNQVRDEGTHYTSYDLESFVYVFAWILGRYEDGRRVDDPPYTEWTKETWQTGGMFRRGWLFGSTRHTTVTSTYASLRGVLVALAALLRGGIIAQVKQAMYNQGWFDQDTLGGHFTYTKFFQVLDQGLL</sequence>
<accession>A0AAW0C1B8</accession>
<proteinExistence type="predicted"/>
<dbReference type="SUPFAM" id="SSF56112">
    <property type="entry name" value="Protein kinase-like (PK-like)"/>
    <property type="match status" value="1"/>
</dbReference>
<dbReference type="Proteomes" id="UP001383192">
    <property type="component" value="Unassembled WGS sequence"/>
</dbReference>
<reference evidence="3 4" key="1">
    <citation type="submission" date="2024-01" db="EMBL/GenBank/DDBJ databases">
        <title>A draft genome for a cacao thread blight-causing isolate of Paramarasmius palmivorus.</title>
        <authorList>
            <person name="Baruah I.K."/>
            <person name="Bukari Y."/>
            <person name="Amoako-Attah I."/>
            <person name="Meinhardt L.W."/>
            <person name="Bailey B.A."/>
            <person name="Cohen S.P."/>
        </authorList>
    </citation>
    <scope>NUCLEOTIDE SEQUENCE [LARGE SCALE GENOMIC DNA]</scope>
    <source>
        <strain evidence="3 4">GH-12</strain>
    </source>
</reference>
<dbReference type="EMBL" id="JAYKXP010000065">
    <property type="protein sequence ID" value="KAK7032420.1"/>
    <property type="molecule type" value="Genomic_DNA"/>
</dbReference>
<name>A0AAW0C1B8_9AGAR</name>